<dbReference type="PROSITE" id="PS00380">
    <property type="entry name" value="RHODANESE_1"/>
    <property type="match status" value="1"/>
</dbReference>
<dbReference type="EMBL" id="JAPWGY010000001">
    <property type="protein sequence ID" value="MCZ4279970.1"/>
    <property type="molecule type" value="Genomic_DNA"/>
</dbReference>
<dbReference type="PROSITE" id="PS50206">
    <property type="entry name" value="RHODANESE_3"/>
    <property type="match status" value="1"/>
</dbReference>
<dbReference type="InterPro" id="IPR050229">
    <property type="entry name" value="GlpE_sulfurtransferase"/>
</dbReference>
<evidence type="ECO:0000313" key="3">
    <source>
        <dbReference type="Proteomes" id="UP001069802"/>
    </source>
</evidence>
<dbReference type="InterPro" id="IPR001307">
    <property type="entry name" value="Thiosulphate_STrfase_CS"/>
</dbReference>
<dbReference type="InterPro" id="IPR036873">
    <property type="entry name" value="Rhodanese-like_dom_sf"/>
</dbReference>
<keyword evidence="3" id="KW-1185">Reference proteome</keyword>
<dbReference type="SMART" id="SM00450">
    <property type="entry name" value="RHOD"/>
    <property type="match status" value="1"/>
</dbReference>
<dbReference type="Gene3D" id="3.40.250.10">
    <property type="entry name" value="Rhodanese-like domain"/>
    <property type="match status" value="1"/>
</dbReference>
<dbReference type="CDD" id="cd01521">
    <property type="entry name" value="RHOD_PspE2"/>
    <property type="match status" value="1"/>
</dbReference>
<evidence type="ECO:0000313" key="2">
    <source>
        <dbReference type="EMBL" id="MCZ4279970.1"/>
    </source>
</evidence>
<comment type="caution">
    <text evidence="2">The sequence shown here is derived from an EMBL/GenBank/DDBJ whole genome shotgun (WGS) entry which is preliminary data.</text>
</comment>
<evidence type="ECO:0000259" key="1">
    <source>
        <dbReference type="PROSITE" id="PS50206"/>
    </source>
</evidence>
<proteinExistence type="predicted"/>
<dbReference type="Pfam" id="PF00581">
    <property type="entry name" value="Rhodanese"/>
    <property type="match status" value="1"/>
</dbReference>
<sequence>MTSSVTQTPAAASDLARHHFEAMLSFETDCWDVHESLGAAAQAGVEPDFILVDVRGPEMYAKGHVPGAINLLHGKMIGSRMAKFPKDKLFVVYCAGPHCNGANKAAVRLARLGLPVKMMIGGITGWLDEGFDLSEAAAPEVVGQAAGA</sequence>
<dbReference type="PANTHER" id="PTHR43031">
    <property type="entry name" value="FAD-DEPENDENT OXIDOREDUCTASE"/>
    <property type="match status" value="1"/>
</dbReference>
<dbReference type="Proteomes" id="UP001069802">
    <property type="component" value="Unassembled WGS sequence"/>
</dbReference>
<protein>
    <submittedName>
        <fullName evidence="2">Rhodanese-like domain-containing protein</fullName>
    </submittedName>
</protein>
<name>A0ABT4LFT7_9PROT</name>
<dbReference type="PANTHER" id="PTHR43031:SF1">
    <property type="entry name" value="PYRIDINE NUCLEOTIDE-DISULPHIDE OXIDOREDUCTASE"/>
    <property type="match status" value="1"/>
</dbReference>
<dbReference type="InterPro" id="IPR001763">
    <property type="entry name" value="Rhodanese-like_dom"/>
</dbReference>
<feature type="domain" description="Rhodanese" evidence="1">
    <location>
        <begin position="45"/>
        <end position="135"/>
    </location>
</feature>
<dbReference type="SUPFAM" id="SSF52821">
    <property type="entry name" value="Rhodanese/Cell cycle control phosphatase"/>
    <property type="match status" value="1"/>
</dbReference>
<gene>
    <name evidence="2" type="ORF">O4H49_04215</name>
</gene>
<accession>A0ABT4LFT7</accession>
<organism evidence="2 3">
    <name type="scientific">Kiloniella laminariae</name>
    <dbReference type="NCBI Taxonomy" id="454162"/>
    <lineage>
        <taxon>Bacteria</taxon>
        <taxon>Pseudomonadati</taxon>
        <taxon>Pseudomonadota</taxon>
        <taxon>Alphaproteobacteria</taxon>
        <taxon>Rhodospirillales</taxon>
        <taxon>Kiloniellaceae</taxon>
        <taxon>Kiloniella</taxon>
    </lineage>
</organism>
<reference evidence="2" key="1">
    <citation type="submission" date="2022-12" db="EMBL/GenBank/DDBJ databases">
        <title>Bacterial isolates from different developmental stages of Nematostella vectensis.</title>
        <authorList>
            <person name="Fraune S."/>
        </authorList>
    </citation>
    <scope>NUCLEOTIDE SEQUENCE</scope>
    <source>
        <strain evidence="2">G21630-S1</strain>
    </source>
</reference>